<feature type="compositionally biased region" description="Basic and acidic residues" evidence="1">
    <location>
        <begin position="354"/>
        <end position="374"/>
    </location>
</feature>
<proteinExistence type="predicted"/>
<reference evidence="4" key="1">
    <citation type="submission" date="2008-02" db="EMBL/GenBank/DDBJ databases">
        <authorList>
            <consortium name="The Broad Institute Genome Sequencing Platform"/>
            <person name="Fischbach M."/>
            <person name="Ward D."/>
            <person name="Young S."/>
            <person name="Jaffe D."/>
            <person name="Gnerre S."/>
            <person name="Berlin A."/>
            <person name="Heiman D."/>
            <person name="Hepburn T."/>
            <person name="Sykes S."/>
            <person name="Alvarado L."/>
            <person name="Kodira C.D."/>
            <person name="Straight P."/>
            <person name="Clardy J."/>
            <person name="Hung D."/>
            <person name="Kolter R."/>
            <person name="Mekalanos J."/>
            <person name="Walker S."/>
            <person name="Walsh C.T."/>
            <person name="Lander E."/>
            <person name="Galagan J."/>
            <person name="Nusbaum C."/>
            <person name="Birren B."/>
        </authorList>
    </citation>
    <scope>NUCLEOTIDE SEQUENCE [LARGE SCALE GENOMIC DNA]</scope>
    <source>
        <strain evidence="4">ATCC 25486 / DSM 40338 / CBS 914.69 / JCM 4507 / NBRC 13074 / NRRL 2958 / 5647</strain>
    </source>
</reference>
<evidence type="ECO:0000313" key="4">
    <source>
        <dbReference type="Proteomes" id="UP000002805"/>
    </source>
</evidence>
<feature type="region of interest" description="Disordered" evidence="1">
    <location>
        <begin position="634"/>
        <end position="664"/>
    </location>
</feature>
<reference evidence="4" key="2">
    <citation type="submission" date="2009-10" db="EMBL/GenBank/DDBJ databases">
        <title>The genome sequence of Streptomyces pristinaespiralis strain ATCC 25486.</title>
        <authorList>
            <consortium name="The Broad Institute Genome Sequencing Platform"/>
            <consortium name="Broad Institute Microbial Sequencing Center"/>
            <person name="Fischbach M."/>
            <person name="Godfrey P."/>
            <person name="Ward D."/>
            <person name="Young S."/>
            <person name="Zeng Q."/>
            <person name="Koehrsen M."/>
            <person name="Alvarado L."/>
            <person name="Berlin A.M."/>
            <person name="Bochicchio J."/>
            <person name="Borenstein D."/>
            <person name="Chapman S.B."/>
            <person name="Chen Z."/>
            <person name="Engels R."/>
            <person name="Freedman E."/>
            <person name="Gellesch M."/>
            <person name="Goldberg J."/>
            <person name="Griggs A."/>
            <person name="Gujja S."/>
            <person name="Heilman E.R."/>
            <person name="Heiman D.I."/>
            <person name="Hepburn T.A."/>
            <person name="Howarth C."/>
            <person name="Jen D."/>
            <person name="Larson L."/>
            <person name="Lewis B."/>
            <person name="Mehta T."/>
            <person name="Park D."/>
            <person name="Pearson M."/>
            <person name="Richards J."/>
            <person name="Roberts A."/>
            <person name="Saif S."/>
            <person name="Shea T.D."/>
            <person name="Shenoy N."/>
            <person name="Sisk P."/>
            <person name="Stolte C."/>
            <person name="Sykes S.N."/>
            <person name="Thomson T."/>
            <person name="Walk T."/>
            <person name="White J."/>
            <person name="Yandava C."/>
            <person name="Straight P."/>
            <person name="Clardy J."/>
            <person name="Hung D."/>
            <person name="Kolter R."/>
            <person name="Mekalanos J."/>
            <person name="Walker S."/>
            <person name="Walsh C.T."/>
            <person name="Wieland-Brown L.C."/>
            <person name="Haas B."/>
            <person name="Nusbaum C."/>
            <person name="Birren B."/>
        </authorList>
    </citation>
    <scope>NUCLEOTIDE SEQUENCE [LARGE SCALE GENOMIC DNA]</scope>
    <source>
        <strain evidence="4">ATCC 25486 / DSM 40338 / CBS 914.69 / JCM 4507 / NBRC 13074 / NRRL 2958 / 5647</strain>
    </source>
</reference>
<dbReference type="eggNOG" id="ENOG5030I3Y">
    <property type="taxonomic scope" value="Bacteria"/>
</dbReference>
<sequence>MGQADGGPSGRPGLAPRGRHHRPRQLRGGPPRGPAWLGSRLMGTPTPAPSPTGTHEDMGSPKTPPSGGASPTPEPSPGSLKDPHGVDISRHDTGSAERERKKNVEELKPTEPPNANGTFDIRPGHVYYASGLVSNEQFEFHKSATGLLGSVGGWSQTQVAGKGHGADAFADAYKDVARRFLQVWARALQSIEGVVIGLTETANNYQRADWASRQANKRHSLEMPPLQSPPVCAGKTTYDDVSSIRWTGTGDDSGPILAWAGNGPDWLADTFKEAFEHGLRLGKTVEITPGAQTDELRAIGDAWQAVGKAAKEHAKGFADCIAYITDGGNSEWQAAMNSFCQTIWGTTAWGRTRGADAKEVPRDTPGARDWKTNPKDSPSARRPIIEVLAKTGDELHKAFHDAADAADKCRETTSRLGAEAAKATVKDLTVDLDLMELTRLTATLAFGEIVMTFRSHMDKTGADAAVEACHAAFHEAAGKVRALMAELDEAYLSAPTFEAEAARARAFGARALDEFRPRHRWTRDGHTDLGIYQVDLASTEWLENSHTATRHVGLTDEQLAQRLRDDLKKGPRPIVEGQPPPAWPHGQPFPANASTFKDLDSAQRATQYNIDKHSEEITAWIEDQKSAAKPTPLELKVDNTPYGETGRSIDRQHMRDDPFPASKAEDTYGVKSKLVYNEDLDPPFVVMTSMPIVGEKAN</sequence>
<keyword evidence="4" id="KW-1185">Reference proteome</keyword>
<dbReference type="Proteomes" id="UP000002805">
    <property type="component" value="Chromosome"/>
</dbReference>
<feature type="compositionally biased region" description="Gly residues" evidence="1">
    <location>
        <begin position="1"/>
        <end position="10"/>
    </location>
</feature>
<feature type="region of interest" description="Disordered" evidence="1">
    <location>
        <begin position="354"/>
        <end position="380"/>
    </location>
</feature>
<feature type="compositionally biased region" description="Basic and acidic residues" evidence="1">
    <location>
        <begin position="647"/>
        <end position="664"/>
    </location>
</feature>
<organism evidence="3 4">
    <name type="scientific">Streptomyces pristinaespiralis (strain ATCC 25486 / DSM 40338 / CBS 914.69 / JCM 4507 / KCC S-0507 / NBRC 13074 / NRRL 2958 / 5647)</name>
    <dbReference type="NCBI Taxonomy" id="457429"/>
    <lineage>
        <taxon>Bacteria</taxon>
        <taxon>Bacillati</taxon>
        <taxon>Actinomycetota</taxon>
        <taxon>Actinomycetes</taxon>
        <taxon>Kitasatosporales</taxon>
        <taxon>Streptomycetaceae</taxon>
        <taxon>Streptomyces</taxon>
    </lineage>
</organism>
<dbReference type="EMBL" id="CM000950">
    <property type="protein sequence ID" value="EDY67039.1"/>
    <property type="molecule type" value="Genomic_DNA"/>
</dbReference>
<accession>B5HJM8</accession>
<feature type="domain" description="Bacterial CdiA-CT RNAse A" evidence="2">
    <location>
        <begin position="591"/>
        <end position="691"/>
    </location>
</feature>
<dbReference type="HOGENOM" id="CLU_448991_0_0_11"/>
<name>B5HJM8_STRE2</name>
<evidence type="ECO:0000256" key="1">
    <source>
        <dbReference type="SAM" id="MobiDB-lite"/>
    </source>
</evidence>
<dbReference type="InterPro" id="IPR041436">
    <property type="entry name" value="RNAse_A_bac"/>
</dbReference>
<dbReference type="AlphaFoldDB" id="B5HJM8"/>
<feature type="region of interest" description="Disordered" evidence="1">
    <location>
        <begin position="1"/>
        <end position="121"/>
    </location>
</feature>
<dbReference type="Pfam" id="PF18431">
    <property type="entry name" value="RNAse_A_bac"/>
    <property type="match status" value="1"/>
</dbReference>
<protein>
    <recommendedName>
        <fullName evidence="2">Bacterial CdiA-CT RNAse A domain-containing protein</fullName>
    </recommendedName>
</protein>
<evidence type="ECO:0000259" key="2">
    <source>
        <dbReference type="Pfam" id="PF18431"/>
    </source>
</evidence>
<gene>
    <name evidence="3" type="ORF">SSDG_05400</name>
</gene>
<evidence type="ECO:0000313" key="3">
    <source>
        <dbReference type="EMBL" id="EDY67039.1"/>
    </source>
</evidence>
<feature type="compositionally biased region" description="Basic and acidic residues" evidence="1">
    <location>
        <begin position="81"/>
        <end position="109"/>
    </location>
</feature>